<evidence type="ECO:0000313" key="1">
    <source>
        <dbReference type="EMBL" id="CCK24453.1"/>
    </source>
</evidence>
<dbReference type="EMBL" id="HE971709">
    <property type="protein sequence ID" value="CCK24453.1"/>
    <property type="molecule type" value="Genomic_DNA"/>
</dbReference>
<name>K4QU65_STRDJ</name>
<dbReference type="eggNOG" id="COG3591">
    <property type="taxonomic scope" value="Bacteria"/>
</dbReference>
<proteinExistence type="predicted"/>
<sequence>MPVLPGDALELPHWTGLLERGTDHLGPQGDRFDAAVPLDEGEVDFVVAALEDVVREEDLDRIGQVELQTLGVPQLWPPRLTRLVMAYDLRFPRGGGKLLVSALREVRLYLYEPEPAARVRSFVAGAFGAGTCVVIGHSLGSVIAYDLLRRGEVAPDRTAAVRTLVTCGSPLAIPSVRRGLGIADGEPLKLPGGIAWVNVFDPGDFITGGVGLSALSPGITDAQVDNGNGDPHSALRYLRAGAVARVIADGCR</sequence>
<dbReference type="InterPro" id="IPR029058">
    <property type="entry name" value="AB_hydrolase_fold"/>
</dbReference>
<dbReference type="PATRIC" id="fig|1214101.3.peg.73"/>
<reference evidence="1 2" key="1">
    <citation type="journal article" date="2012" name="J. Bacteriol.">
        <title>Genome sequence of the bacterium Streptomyces davawensis JCM 4913 and heterologous production of the unique antibiotic roseoflavin.</title>
        <authorList>
            <person name="Jankowitsch F."/>
            <person name="Schwarz J."/>
            <person name="Ruckert C."/>
            <person name="Gust B."/>
            <person name="Szczepanowski R."/>
            <person name="Blom J."/>
            <person name="Pelzer S."/>
            <person name="Kalinowski J."/>
            <person name="Mack M."/>
        </authorList>
    </citation>
    <scope>NUCLEOTIDE SEQUENCE [LARGE SCALE GENOMIC DNA]</scope>
    <source>
        <strain evidence="2">DSM 101723 / JCM 4913 / KCC S-0913 / 768</strain>
    </source>
</reference>
<dbReference type="KEGG" id="sdv:BN159_0074"/>
<evidence type="ECO:0000313" key="2">
    <source>
        <dbReference type="Proteomes" id="UP000008043"/>
    </source>
</evidence>
<dbReference type="Gene3D" id="3.40.50.1820">
    <property type="entry name" value="alpha/beta hydrolase"/>
    <property type="match status" value="1"/>
</dbReference>
<dbReference type="HOGENOM" id="CLU_070813_0_0_11"/>
<dbReference type="STRING" id="1214101.BN159_0074"/>
<dbReference type="AlphaFoldDB" id="K4QU65"/>
<dbReference type="SUPFAM" id="SSF53474">
    <property type="entry name" value="alpha/beta-Hydrolases"/>
    <property type="match status" value="1"/>
</dbReference>
<protein>
    <submittedName>
        <fullName evidence="1">Uncharacterized protein</fullName>
    </submittedName>
</protein>
<keyword evidence="2" id="KW-1185">Reference proteome</keyword>
<accession>K4QU65</accession>
<gene>
    <name evidence="1" type="ORF">BN159_0074</name>
</gene>
<organism evidence="1 2">
    <name type="scientific">Streptomyces davaonensis (strain DSM 101723 / JCM 4913 / KCC S-0913 / 768)</name>
    <dbReference type="NCBI Taxonomy" id="1214101"/>
    <lineage>
        <taxon>Bacteria</taxon>
        <taxon>Bacillati</taxon>
        <taxon>Actinomycetota</taxon>
        <taxon>Actinomycetes</taxon>
        <taxon>Kitasatosporales</taxon>
        <taxon>Streptomycetaceae</taxon>
        <taxon>Streptomyces</taxon>
    </lineage>
</organism>
<dbReference type="Proteomes" id="UP000008043">
    <property type="component" value="Chromosome"/>
</dbReference>